<feature type="compositionally biased region" description="Polar residues" evidence="4">
    <location>
        <begin position="445"/>
        <end position="466"/>
    </location>
</feature>
<comment type="caution">
    <text evidence="7">The sequence shown here is derived from an EMBL/GenBank/DDBJ whole genome shotgun (WGS) entry which is preliminary data.</text>
</comment>
<dbReference type="Proteomes" id="UP000799439">
    <property type="component" value="Unassembled WGS sequence"/>
</dbReference>
<feature type="compositionally biased region" description="Low complexity" evidence="4">
    <location>
        <begin position="1331"/>
        <end position="1350"/>
    </location>
</feature>
<evidence type="ECO:0000259" key="6">
    <source>
        <dbReference type="PROSITE" id="PS51294"/>
    </source>
</evidence>
<feature type="region of interest" description="Disordered" evidence="4">
    <location>
        <begin position="1176"/>
        <end position="1198"/>
    </location>
</feature>
<evidence type="ECO:0000313" key="7">
    <source>
        <dbReference type="EMBL" id="KAF2152707.1"/>
    </source>
</evidence>
<keyword evidence="2" id="KW-0238">DNA-binding</keyword>
<feature type="compositionally biased region" description="Low complexity" evidence="4">
    <location>
        <begin position="297"/>
        <end position="313"/>
    </location>
</feature>
<protein>
    <recommendedName>
        <fullName evidence="9">Myb-like domain-containing protein</fullName>
    </recommendedName>
</protein>
<feature type="compositionally biased region" description="Polar residues" evidence="4">
    <location>
        <begin position="1294"/>
        <end position="1305"/>
    </location>
</feature>
<feature type="compositionally biased region" description="Low complexity" evidence="4">
    <location>
        <begin position="431"/>
        <end position="444"/>
    </location>
</feature>
<feature type="compositionally biased region" description="Basic residues" evidence="4">
    <location>
        <begin position="842"/>
        <end position="852"/>
    </location>
</feature>
<proteinExistence type="predicted"/>
<feature type="compositionally biased region" description="Acidic residues" evidence="4">
    <location>
        <begin position="1487"/>
        <end position="1506"/>
    </location>
</feature>
<dbReference type="PANTHER" id="PTHR46380:SF2">
    <property type="entry name" value="CYCLIN-D-BINDING MYB-LIKE TRANSCRIPTION FACTOR 1"/>
    <property type="match status" value="1"/>
</dbReference>
<feature type="region of interest" description="Disordered" evidence="4">
    <location>
        <begin position="834"/>
        <end position="1081"/>
    </location>
</feature>
<feature type="compositionally biased region" description="Acidic residues" evidence="4">
    <location>
        <begin position="928"/>
        <end position="938"/>
    </location>
</feature>
<gene>
    <name evidence="7" type="ORF">K461DRAFT_278939</name>
</gene>
<feature type="compositionally biased region" description="Acidic residues" evidence="4">
    <location>
        <begin position="1537"/>
        <end position="1559"/>
    </location>
</feature>
<feature type="compositionally biased region" description="Low complexity" evidence="4">
    <location>
        <begin position="952"/>
        <end position="961"/>
    </location>
</feature>
<feature type="compositionally biased region" description="Acidic residues" evidence="4">
    <location>
        <begin position="1257"/>
        <end position="1268"/>
    </location>
</feature>
<feature type="region of interest" description="Disordered" evidence="4">
    <location>
        <begin position="1"/>
        <end position="54"/>
    </location>
</feature>
<evidence type="ECO:0008006" key="9">
    <source>
        <dbReference type="Google" id="ProtNLM"/>
    </source>
</evidence>
<accession>A0A9P4IZF5</accession>
<dbReference type="PROSITE" id="PS50090">
    <property type="entry name" value="MYB_LIKE"/>
    <property type="match status" value="2"/>
</dbReference>
<evidence type="ECO:0000256" key="1">
    <source>
        <dbReference type="ARBA" id="ARBA00004123"/>
    </source>
</evidence>
<feature type="compositionally biased region" description="Basic and acidic residues" evidence="4">
    <location>
        <begin position="1047"/>
        <end position="1066"/>
    </location>
</feature>
<dbReference type="InterPro" id="IPR009057">
    <property type="entry name" value="Homeodomain-like_sf"/>
</dbReference>
<feature type="compositionally biased region" description="Low complexity" evidence="4">
    <location>
        <begin position="1067"/>
        <end position="1081"/>
    </location>
</feature>
<dbReference type="PANTHER" id="PTHR46380">
    <property type="entry name" value="CYCLIN-D-BINDING MYB-LIKE TRANSCRIPTION FACTOR 1"/>
    <property type="match status" value="1"/>
</dbReference>
<keyword evidence="8" id="KW-1185">Reference proteome</keyword>
<dbReference type="Gene3D" id="1.10.10.60">
    <property type="entry name" value="Homeodomain-like"/>
    <property type="match status" value="2"/>
</dbReference>
<dbReference type="CDD" id="cd00167">
    <property type="entry name" value="SANT"/>
    <property type="match status" value="1"/>
</dbReference>
<name>A0A9P4IZF5_9PEZI</name>
<dbReference type="GO" id="GO:0000976">
    <property type="term" value="F:transcription cis-regulatory region binding"/>
    <property type="evidence" value="ECO:0007669"/>
    <property type="project" value="TreeGrafter"/>
</dbReference>
<dbReference type="GO" id="GO:0005634">
    <property type="term" value="C:nucleus"/>
    <property type="evidence" value="ECO:0007669"/>
    <property type="project" value="UniProtKB-SubCell"/>
</dbReference>
<dbReference type="PROSITE" id="PS51294">
    <property type="entry name" value="HTH_MYB"/>
    <property type="match status" value="2"/>
</dbReference>
<organism evidence="7 8">
    <name type="scientific">Myriangium duriaei CBS 260.36</name>
    <dbReference type="NCBI Taxonomy" id="1168546"/>
    <lineage>
        <taxon>Eukaryota</taxon>
        <taxon>Fungi</taxon>
        <taxon>Dikarya</taxon>
        <taxon>Ascomycota</taxon>
        <taxon>Pezizomycotina</taxon>
        <taxon>Dothideomycetes</taxon>
        <taxon>Dothideomycetidae</taxon>
        <taxon>Myriangiales</taxon>
        <taxon>Myriangiaceae</taxon>
        <taxon>Myriangium</taxon>
    </lineage>
</organism>
<feature type="compositionally biased region" description="Low complexity" evidence="4">
    <location>
        <begin position="1373"/>
        <end position="1392"/>
    </location>
</feature>
<feature type="domain" description="Myb-like" evidence="5">
    <location>
        <begin position="711"/>
        <end position="755"/>
    </location>
</feature>
<feature type="compositionally biased region" description="Polar residues" evidence="4">
    <location>
        <begin position="1397"/>
        <end position="1412"/>
    </location>
</feature>
<evidence type="ECO:0000256" key="2">
    <source>
        <dbReference type="ARBA" id="ARBA00023125"/>
    </source>
</evidence>
<dbReference type="OrthoDB" id="39591at2759"/>
<keyword evidence="3" id="KW-0539">Nucleus</keyword>
<evidence type="ECO:0000259" key="5">
    <source>
        <dbReference type="PROSITE" id="PS50090"/>
    </source>
</evidence>
<feature type="domain" description="HTH myb-type" evidence="6">
    <location>
        <begin position="804"/>
        <end position="833"/>
    </location>
</feature>
<feature type="compositionally biased region" description="Basic residues" evidence="4">
    <location>
        <begin position="198"/>
        <end position="215"/>
    </location>
</feature>
<feature type="compositionally biased region" description="Acidic residues" evidence="4">
    <location>
        <begin position="1356"/>
        <end position="1371"/>
    </location>
</feature>
<feature type="compositionally biased region" description="Low complexity" evidence="4">
    <location>
        <begin position="1306"/>
        <end position="1315"/>
    </location>
</feature>
<feature type="region of interest" description="Disordered" evidence="4">
    <location>
        <begin position="157"/>
        <end position="636"/>
    </location>
</feature>
<feature type="domain" description="Myb-like" evidence="5">
    <location>
        <begin position="757"/>
        <end position="829"/>
    </location>
</feature>
<dbReference type="InterPro" id="IPR017930">
    <property type="entry name" value="Myb_dom"/>
</dbReference>
<dbReference type="SUPFAM" id="SSF46689">
    <property type="entry name" value="Homeodomain-like"/>
    <property type="match status" value="2"/>
</dbReference>
<feature type="compositionally biased region" description="Acidic residues" evidence="4">
    <location>
        <begin position="896"/>
        <end position="918"/>
    </location>
</feature>
<feature type="compositionally biased region" description="Basic residues" evidence="4">
    <location>
        <begin position="314"/>
        <end position="325"/>
    </location>
</feature>
<sequence length="1559" mass="170926">MGNTSSQVVESDQPQHVKNHNSGVEPVVTETARFSAPPPRQHLPAPTYGAHVALTPPATNDKIYNHTEHSAISSPVVDAKLAEDISIRLDDDDAEDEEAAHFHDASSYLAEEDRTTHTKLLSHSHYHAETIESISPILTTPSLPSPGTFLQQQAAHRIASAGDHSFPKESQPEPSFELDEEDTMVKVNQETRAEKLERKRLRSEKRARKESRKLQRALNSSLLEEAHSDEGNATNAPEEPRLITSGVATEEIKANGDIEAGNRAQTPDRLDDSLAGLDAPGTQLMTEARNAARHFLSQPSPEPFSQASQSPSARAKKAKKSKKRAREQEEEAPEAATHEQARPSPRKRAREAEEEVVTAVVLEQAQQSPKKRAKQSAKEQQRAETAAVEAEQIRLSPKKRARPAVNDEVLLVPQTNATKKGGKTRKERSPEVSVQPESPSPSRQTSLTPAPPFSSQFTAVNGQNLESDLPNGAHQDDEEVPAAAKGPAKKNKRSQEEEPQDGLNPGVEASRAHSNDSETPVVVKASARQDKRKKNKRTQDEELQNGPRPAVAASSSTQTTLAPGRNKVLGVTNGHDKPAHTSSRNTGGVFEEFRKRLEEASKTKGSSSTRKAKTSKAPKEGIRAGKQPESAGTSVGQFNAAEIEATQEEVENYMNMYKVDEATINVYFADKEKRYDTEKREIYDLVGARLPDRTRKSIRQFMTRKYSGAIRGGWNEDQELELRELHEKKPGAWTWIGQQLGRLPEDCRDRWRDFSGLDDRKAGPWTDEEEKEFEEAVATCMDRMREEDFAGKEVDDSELAEKLNWTSVSKMLGGKRSRLQCRYKWAKLCKRKIREAEGPKPRQGKKAAKTSKAKANTTSTPSKPAELSSAAKAYGKKRAYRSTSKSYKSDEIINPNDDEDNDGDEDVSHDQAAPEDSEMQMYQIPNEPESDQQPELDSETVSSESNTHRRLSLPSSASRLATMVARSSQRSVPEHDRLPPGDDFIPVEDLSPVEAPSPVQSTSPVRSLSPAQSLSPIRSVSHEDDIGSAQASQAGPNGHLATEDDLQDSHTRFEPESNIRSSRHEPTASTTSTPAPTSSAAARHWLPGDIFAMLQEMKEAYSSGREQITDDESYVAFLHDCCPQEPYTTHDRVHQYSNLVEDLGLEEGDIFGNLLACMRYMRDRWGKEELAIRSVRDGEGGESPPVEVGRADELDEGTEFRTGDELDLQLDGTVDGEDEDEGDDDDVVETASITAYFDDDGEEEDEADRTVTAAQDVDGDFEMQDVDGEGTPPLVIDITGDDAELEHEEEGSQDQDAASNPSRATSPAQSSISRSQHSDSEQQSPSEIATSNSPISSRSASPGQPQSGAAQPPPTLDEEENSDEDDADEEVSVLRSRSPSASLSSTSPNISARTPVPATQTPLKATKGQQNHHSPELGSPSLWGEAFTLHSQGLSSGRKKRETTYSRLARRRDQKPGVEDSAGRSSYSGAESESRRRSFVLKRGVGEEVEDIDSDSEFDDGGEGEGEGSPSLARRGKAAELLGKKLGSDPTEPIVLESDEEETYESESESESEGSEAGL</sequence>
<dbReference type="InterPro" id="IPR051651">
    <property type="entry name" value="DMTF1_DNA-bind_reg"/>
</dbReference>
<evidence type="ECO:0000313" key="8">
    <source>
        <dbReference type="Proteomes" id="UP000799439"/>
    </source>
</evidence>
<feature type="compositionally biased region" description="Basic and acidic residues" evidence="4">
    <location>
        <begin position="591"/>
        <end position="602"/>
    </location>
</feature>
<dbReference type="Pfam" id="PF13921">
    <property type="entry name" value="Myb_DNA-bind_6"/>
    <property type="match status" value="1"/>
</dbReference>
<reference evidence="7" key="1">
    <citation type="journal article" date="2020" name="Stud. Mycol.">
        <title>101 Dothideomycetes genomes: a test case for predicting lifestyles and emergence of pathogens.</title>
        <authorList>
            <person name="Haridas S."/>
            <person name="Albert R."/>
            <person name="Binder M."/>
            <person name="Bloem J."/>
            <person name="Labutti K."/>
            <person name="Salamov A."/>
            <person name="Andreopoulos B."/>
            <person name="Baker S."/>
            <person name="Barry K."/>
            <person name="Bills G."/>
            <person name="Bluhm B."/>
            <person name="Cannon C."/>
            <person name="Castanera R."/>
            <person name="Culley D."/>
            <person name="Daum C."/>
            <person name="Ezra D."/>
            <person name="Gonzalez J."/>
            <person name="Henrissat B."/>
            <person name="Kuo A."/>
            <person name="Liang C."/>
            <person name="Lipzen A."/>
            <person name="Lutzoni F."/>
            <person name="Magnuson J."/>
            <person name="Mondo S."/>
            <person name="Nolan M."/>
            <person name="Ohm R."/>
            <person name="Pangilinan J."/>
            <person name="Park H.-J."/>
            <person name="Ramirez L."/>
            <person name="Alfaro M."/>
            <person name="Sun H."/>
            <person name="Tritt A."/>
            <person name="Yoshinaga Y."/>
            <person name="Zwiers L.-H."/>
            <person name="Turgeon B."/>
            <person name="Goodwin S."/>
            <person name="Spatafora J."/>
            <person name="Crous P."/>
            <person name="Grigoriev I."/>
        </authorList>
    </citation>
    <scope>NUCLEOTIDE SEQUENCE</scope>
    <source>
        <strain evidence="7">CBS 260.36</strain>
    </source>
</reference>
<evidence type="ECO:0000256" key="4">
    <source>
        <dbReference type="SAM" id="MobiDB-lite"/>
    </source>
</evidence>
<comment type="subcellular location">
    <subcellularLocation>
        <location evidence="1">Nucleus</location>
    </subcellularLocation>
</comment>
<dbReference type="EMBL" id="ML996086">
    <property type="protein sequence ID" value="KAF2152707.1"/>
    <property type="molecule type" value="Genomic_DNA"/>
</dbReference>
<dbReference type="InterPro" id="IPR001005">
    <property type="entry name" value="SANT/Myb"/>
</dbReference>
<evidence type="ECO:0000256" key="3">
    <source>
        <dbReference type="ARBA" id="ARBA00023242"/>
    </source>
</evidence>
<dbReference type="GO" id="GO:0003700">
    <property type="term" value="F:DNA-binding transcription factor activity"/>
    <property type="evidence" value="ECO:0007669"/>
    <property type="project" value="TreeGrafter"/>
</dbReference>
<feature type="compositionally biased region" description="Low complexity" evidence="4">
    <location>
        <begin position="853"/>
        <end position="873"/>
    </location>
</feature>
<feature type="region of interest" description="Disordered" evidence="4">
    <location>
        <begin position="1256"/>
        <end position="1559"/>
    </location>
</feature>
<feature type="compositionally biased region" description="Acidic residues" evidence="4">
    <location>
        <begin position="1279"/>
        <end position="1293"/>
    </location>
</feature>
<feature type="compositionally biased region" description="Polar residues" evidence="4">
    <location>
        <begin position="998"/>
        <end position="1018"/>
    </location>
</feature>
<feature type="compositionally biased region" description="Polar residues" evidence="4">
    <location>
        <begin position="1"/>
        <end position="22"/>
    </location>
</feature>
<dbReference type="SMART" id="SM00717">
    <property type="entry name" value="SANT"/>
    <property type="match status" value="2"/>
</dbReference>
<feature type="domain" description="HTH myb-type" evidence="6">
    <location>
        <begin position="711"/>
        <end position="759"/>
    </location>
</feature>